<dbReference type="AlphaFoldDB" id="A0A9W6WXT7"/>
<reference evidence="2" key="1">
    <citation type="submission" date="2023-04" db="EMBL/GenBank/DDBJ databases">
        <title>Phytophthora lilii NBRC 32176.</title>
        <authorList>
            <person name="Ichikawa N."/>
            <person name="Sato H."/>
            <person name="Tonouchi N."/>
        </authorList>
    </citation>
    <scope>NUCLEOTIDE SEQUENCE</scope>
    <source>
        <strain evidence="2">NBRC 32176</strain>
    </source>
</reference>
<evidence type="ECO:0000313" key="2">
    <source>
        <dbReference type="EMBL" id="GMF20905.1"/>
    </source>
</evidence>
<evidence type="ECO:0000313" key="3">
    <source>
        <dbReference type="Proteomes" id="UP001165083"/>
    </source>
</evidence>
<dbReference type="Proteomes" id="UP001165083">
    <property type="component" value="Unassembled WGS sequence"/>
</dbReference>
<sequence>MEERNAPEASSPAPSSAYDQEDQQKELLEKIGSRRRRASHDELDPIQQLQTIATLKERSKNQQTEIERLRQDCR</sequence>
<feature type="compositionally biased region" description="Basic and acidic residues" evidence="1">
    <location>
        <begin position="22"/>
        <end position="32"/>
    </location>
</feature>
<proteinExistence type="predicted"/>
<feature type="compositionally biased region" description="Low complexity" evidence="1">
    <location>
        <begin position="7"/>
        <end position="17"/>
    </location>
</feature>
<evidence type="ECO:0000256" key="1">
    <source>
        <dbReference type="SAM" id="MobiDB-lite"/>
    </source>
</evidence>
<accession>A0A9W6WXT7</accession>
<dbReference type="EMBL" id="BSXW01000390">
    <property type="protein sequence ID" value="GMF20905.1"/>
    <property type="molecule type" value="Genomic_DNA"/>
</dbReference>
<organism evidence="2 3">
    <name type="scientific">Phytophthora lilii</name>
    <dbReference type="NCBI Taxonomy" id="2077276"/>
    <lineage>
        <taxon>Eukaryota</taxon>
        <taxon>Sar</taxon>
        <taxon>Stramenopiles</taxon>
        <taxon>Oomycota</taxon>
        <taxon>Peronosporomycetes</taxon>
        <taxon>Peronosporales</taxon>
        <taxon>Peronosporaceae</taxon>
        <taxon>Phytophthora</taxon>
    </lineage>
</organism>
<feature type="region of interest" description="Disordered" evidence="1">
    <location>
        <begin position="1"/>
        <end position="74"/>
    </location>
</feature>
<gene>
    <name evidence="2" type="ORF">Plil01_000819300</name>
</gene>
<keyword evidence="3" id="KW-1185">Reference proteome</keyword>
<protein>
    <submittedName>
        <fullName evidence="2">Unnamed protein product</fullName>
    </submittedName>
</protein>
<feature type="compositionally biased region" description="Basic and acidic residues" evidence="1">
    <location>
        <begin position="55"/>
        <end position="74"/>
    </location>
</feature>
<name>A0A9W6WXT7_9STRA</name>
<comment type="caution">
    <text evidence="2">The sequence shown here is derived from an EMBL/GenBank/DDBJ whole genome shotgun (WGS) entry which is preliminary data.</text>
</comment>